<comment type="similarity">
    <text evidence="1">Belongs to the sigma-70 factor family. ECF subfamily.</text>
</comment>
<evidence type="ECO:0000313" key="9">
    <source>
        <dbReference type="Proteomes" id="UP001595851"/>
    </source>
</evidence>
<dbReference type="InterPro" id="IPR039425">
    <property type="entry name" value="RNA_pol_sigma-70-like"/>
</dbReference>
<evidence type="ECO:0000259" key="7">
    <source>
        <dbReference type="SMART" id="SM00421"/>
    </source>
</evidence>
<dbReference type="NCBIfam" id="TIGR02937">
    <property type="entry name" value="sigma70-ECF"/>
    <property type="match status" value="1"/>
</dbReference>
<dbReference type="CDD" id="cd06171">
    <property type="entry name" value="Sigma70_r4"/>
    <property type="match status" value="1"/>
</dbReference>
<proteinExistence type="inferred from homology"/>
<dbReference type="InterPro" id="IPR013324">
    <property type="entry name" value="RNA_pol_sigma_r3/r4-like"/>
</dbReference>
<organism evidence="8 9">
    <name type="scientific">Nonomuraea purpurea</name>
    <dbReference type="NCBI Taxonomy" id="1849276"/>
    <lineage>
        <taxon>Bacteria</taxon>
        <taxon>Bacillati</taxon>
        <taxon>Actinomycetota</taxon>
        <taxon>Actinomycetes</taxon>
        <taxon>Streptosporangiales</taxon>
        <taxon>Streptosporangiaceae</taxon>
        <taxon>Nonomuraea</taxon>
    </lineage>
</organism>
<evidence type="ECO:0000256" key="6">
    <source>
        <dbReference type="SAM" id="MobiDB-lite"/>
    </source>
</evidence>
<dbReference type="InterPro" id="IPR007627">
    <property type="entry name" value="RNA_pol_sigma70_r2"/>
</dbReference>
<comment type="caution">
    <text evidence="8">The sequence shown here is derived from an EMBL/GenBank/DDBJ whole genome shotgun (WGS) entry which is preliminary data.</text>
</comment>
<dbReference type="InterPro" id="IPR013325">
    <property type="entry name" value="RNA_pol_sigma_r2"/>
</dbReference>
<feature type="region of interest" description="Disordered" evidence="6">
    <location>
        <begin position="1"/>
        <end position="23"/>
    </location>
</feature>
<feature type="domain" description="HTH luxR-type" evidence="7">
    <location>
        <begin position="145"/>
        <end position="203"/>
    </location>
</feature>
<dbReference type="PANTHER" id="PTHR43133">
    <property type="entry name" value="RNA POLYMERASE ECF-TYPE SIGMA FACTO"/>
    <property type="match status" value="1"/>
</dbReference>
<dbReference type="Gene3D" id="1.10.1740.10">
    <property type="match status" value="1"/>
</dbReference>
<dbReference type="InterPro" id="IPR014284">
    <property type="entry name" value="RNA_pol_sigma-70_dom"/>
</dbReference>
<evidence type="ECO:0000313" key="8">
    <source>
        <dbReference type="EMBL" id="MFC4009029.1"/>
    </source>
</evidence>
<dbReference type="EMBL" id="JBHSBI010000008">
    <property type="protein sequence ID" value="MFC4009029.1"/>
    <property type="molecule type" value="Genomic_DNA"/>
</dbReference>
<keyword evidence="2" id="KW-0805">Transcription regulation</keyword>
<dbReference type="Proteomes" id="UP001595851">
    <property type="component" value="Unassembled WGS sequence"/>
</dbReference>
<evidence type="ECO:0000256" key="3">
    <source>
        <dbReference type="ARBA" id="ARBA00023082"/>
    </source>
</evidence>
<dbReference type="InterPro" id="IPR036388">
    <property type="entry name" value="WH-like_DNA-bd_sf"/>
</dbReference>
<dbReference type="SUPFAM" id="SSF88946">
    <property type="entry name" value="Sigma2 domain of RNA polymerase sigma factors"/>
    <property type="match status" value="1"/>
</dbReference>
<dbReference type="InterPro" id="IPR014325">
    <property type="entry name" value="RNA_pol_sigma-E_actinobac"/>
</dbReference>
<keyword evidence="5" id="KW-0804">Transcription</keyword>
<evidence type="ECO:0000256" key="4">
    <source>
        <dbReference type="ARBA" id="ARBA00023125"/>
    </source>
</evidence>
<dbReference type="PANTHER" id="PTHR43133:SF50">
    <property type="entry name" value="ECF RNA POLYMERASE SIGMA FACTOR SIGM"/>
    <property type="match status" value="1"/>
</dbReference>
<dbReference type="Pfam" id="PF04542">
    <property type="entry name" value="Sigma70_r2"/>
    <property type="match status" value="1"/>
</dbReference>
<dbReference type="NCBIfam" id="TIGR02983">
    <property type="entry name" value="SigE-fam_strep"/>
    <property type="match status" value="1"/>
</dbReference>
<dbReference type="RefSeq" id="WP_379529092.1">
    <property type="nucleotide sequence ID" value="NZ_JBHSBI010000008.1"/>
</dbReference>
<reference evidence="9" key="1">
    <citation type="journal article" date="2019" name="Int. J. Syst. Evol. Microbiol.">
        <title>The Global Catalogue of Microorganisms (GCM) 10K type strain sequencing project: providing services to taxonomists for standard genome sequencing and annotation.</title>
        <authorList>
            <consortium name="The Broad Institute Genomics Platform"/>
            <consortium name="The Broad Institute Genome Sequencing Center for Infectious Disease"/>
            <person name="Wu L."/>
            <person name="Ma J."/>
        </authorList>
    </citation>
    <scope>NUCLEOTIDE SEQUENCE [LARGE SCALE GENOMIC DNA]</scope>
    <source>
        <strain evidence="9">TBRC 1276</strain>
    </source>
</reference>
<evidence type="ECO:0000256" key="5">
    <source>
        <dbReference type="ARBA" id="ARBA00023163"/>
    </source>
</evidence>
<keyword evidence="4" id="KW-0238">DNA-binding</keyword>
<dbReference type="InterPro" id="IPR000792">
    <property type="entry name" value="Tscrpt_reg_LuxR_C"/>
</dbReference>
<protein>
    <submittedName>
        <fullName evidence="8">SigE family RNA polymerase sigma factor</fullName>
    </submittedName>
</protein>
<dbReference type="Gene3D" id="1.10.10.10">
    <property type="entry name" value="Winged helix-like DNA-binding domain superfamily/Winged helix DNA-binding domain"/>
    <property type="match status" value="1"/>
</dbReference>
<keyword evidence="9" id="KW-1185">Reference proteome</keyword>
<dbReference type="SMART" id="SM00421">
    <property type="entry name" value="HTH_LUXR"/>
    <property type="match status" value="1"/>
</dbReference>
<dbReference type="Pfam" id="PF08281">
    <property type="entry name" value="Sigma70_r4_2"/>
    <property type="match status" value="1"/>
</dbReference>
<evidence type="ECO:0000256" key="2">
    <source>
        <dbReference type="ARBA" id="ARBA00023015"/>
    </source>
</evidence>
<accession>A0ABV8GA58</accession>
<evidence type="ECO:0000256" key="1">
    <source>
        <dbReference type="ARBA" id="ARBA00010641"/>
    </source>
</evidence>
<sequence length="203" mass="23674">MTTTEEAEPVSEVGAAGDWPNSNRRYPEISCDRKFLQRGRRPVRPWKVEFEEFVRARSHALLRYGLVLTGSADDAADLVQEALLKLNSSWRRVRNKDDPEGYVRTIMARQHVSWWRRRRREHLTSEVPSPVHQDEYELGEIWQRLRALPARQRAVLVLRYYEDLADEEIAARLGISQATVRSQASRALATLRVRADALQGRWR</sequence>
<dbReference type="InterPro" id="IPR013249">
    <property type="entry name" value="RNA_pol_sigma70_r4_t2"/>
</dbReference>
<name>A0ABV8GA58_9ACTN</name>
<keyword evidence="3" id="KW-0731">Sigma factor</keyword>
<gene>
    <name evidence="8" type="ORF">ACFOY2_17490</name>
</gene>
<dbReference type="SUPFAM" id="SSF88659">
    <property type="entry name" value="Sigma3 and sigma4 domains of RNA polymerase sigma factors"/>
    <property type="match status" value="1"/>
</dbReference>